<dbReference type="InterPro" id="IPR006439">
    <property type="entry name" value="HAD-SF_hydro_IA"/>
</dbReference>
<proteinExistence type="predicted"/>
<dbReference type="InterPro" id="IPR051806">
    <property type="entry name" value="HAD-like_SPP"/>
</dbReference>
<dbReference type="InterPro" id="IPR041492">
    <property type="entry name" value="HAD_2"/>
</dbReference>
<dbReference type="GO" id="GO:0050308">
    <property type="term" value="F:sugar-phosphatase activity"/>
    <property type="evidence" value="ECO:0007669"/>
    <property type="project" value="TreeGrafter"/>
</dbReference>
<dbReference type="Gene3D" id="3.40.50.1000">
    <property type="entry name" value="HAD superfamily/HAD-like"/>
    <property type="match status" value="1"/>
</dbReference>
<dbReference type="PANTHER" id="PTHR43481:SF4">
    <property type="entry name" value="GLYCEROL-1-PHOSPHATE PHOSPHOHYDROLASE 1-RELATED"/>
    <property type="match status" value="1"/>
</dbReference>
<dbReference type="SUPFAM" id="SSF56784">
    <property type="entry name" value="HAD-like"/>
    <property type="match status" value="1"/>
</dbReference>
<keyword evidence="1" id="KW-0378">Hydrolase</keyword>
<organism evidence="1 2">
    <name type="scientific">Candidatus Gottesmanbacteria bacterium GW2011_GWB1_43_11</name>
    <dbReference type="NCBI Taxonomy" id="1618446"/>
    <lineage>
        <taxon>Bacteria</taxon>
        <taxon>Candidatus Gottesmaniibacteriota</taxon>
    </lineage>
</organism>
<dbReference type="SFLD" id="SFLDS00003">
    <property type="entry name" value="Haloacid_Dehalogenase"/>
    <property type="match status" value="1"/>
</dbReference>
<dbReference type="InterPro" id="IPR036412">
    <property type="entry name" value="HAD-like_sf"/>
</dbReference>
<dbReference type="Gene3D" id="1.10.150.240">
    <property type="entry name" value="Putative phosphatase, domain 2"/>
    <property type="match status" value="1"/>
</dbReference>
<comment type="caution">
    <text evidence="1">The sequence shown here is derived from an EMBL/GenBank/DDBJ whole genome shotgun (WGS) entry which is preliminary data.</text>
</comment>
<dbReference type="SFLD" id="SFLDG01129">
    <property type="entry name" value="C1.5:_HAD__Beta-PGM__Phosphata"/>
    <property type="match status" value="1"/>
</dbReference>
<reference evidence="1 2" key="1">
    <citation type="journal article" date="2015" name="Nature">
        <title>rRNA introns, odd ribosomes, and small enigmatic genomes across a large radiation of phyla.</title>
        <authorList>
            <person name="Brown C.T."/>
            <person name="Hug L.A."/>
            <person name="Thomas B.C."/>
            <person name="Sharon I."/>
            <person name="Castelle C.J."/>
            <person name="Singh A."/>
            <person name="Wilkins M.J."/>
            <person name="Williams K.H."/>
            <person name="Banfield J.F."/>
        </authorList>
    </citation>
    <scope>NUCLEOTIDE SEQUENCE [LARGE SCALE GENOMIC DNA]</scope>
</reference>
<dbReference type="Pfam" id="PF13419">
    <property type="entry name" value="HAD_2"/>
    <property type="match status" value="1"/>
</dbReference>
<dbReference type="STRING" id="1618446.UV61_C0008G0064"/>
<protein>
    <submittedName>
        <fullName evidence="1">HAD-superfamily hydrolase, subfamily IA, variant 3</fullName>
    </submittedName>
</protein>
<name>A0A0G1EU94_9BACT</name>
<gene>
    <name evidence="1" type="ORF">UV61_C0008G0064</name>
</gene>
<evidence type="ECO:0000313" key="2">
    <source>
        <dbReference type="Proteomes" id="UP000034050"/>
    </source>
</evidence>
<dbReference type="NCBIfam" id="TIGR01549">
    <property type="entry name" value="HAD-SF-IA-v1"/>
    <property type="match status" value="1"/>
</dbReference>
<accession>A0A0G1EU94</accession>
<dbReference type="AlphaFoldDB" id="A0A0G1EU94"/>
<dbReference type="NCBIfam" id="TIGR01509">
    <property type="entry name" value="HAD-SF-IA-v3"/>
    <property type="match status" value="1"/>
</dbReference>
<dbReference type="InterPro" id="IPR023198">
    <property type="entry name" value="PGP-like_dom2"/>
</dbReference>
<dbReference type="Proteomes" id="UP000034050">
    <property type="component" value="Unassembled WGS sequence"/>
</dbReference>
<dbReference type="PRINTS" id="PR00413">
    <property type="entry name" value="HADHALOGNASE"/>
</dbReference>
<sequence>MIKAVIFDLDGLLVDSTPLQQEAMRLFLESFGKIYLFPKSGREGMRIIDIIREYKDIFDLPGRVEDLYRKRQQIYFQLAQERLQLFPDVLPLLEKLKLRGLILALATSGDRDYVRLIFRKFLTLQTYFKTIVTSEDVLRGKPNPDVYRMTLMKLNLKPAECVVIEDSVNGIAAGKAAGIQVICVPNTHYPDADFSQADRVFTTLSQVTAAIP</sequence>
<dbReference type="SFLD" id="SFLDG01135">
    <property type="entry name" value="C1.5.6:_HAD__Beta-PGM__Phospha"/>
    <property type="match status" value="1"/>
</dbReference>
<dbReference type="EMBL" id="LCFD01000008">
    <property type="protein sequence ID" value="KKS86611.1"/>
    <property type="molecule type" value="Genomic_DNA"/>
</dbReference>
<dbReference type="CDD" id="cd07505">
    <property type="entry name" value="HAD_BPGM-like"/>
    <property type="match status" value="1"/>
</dbReference>
<evidence type="ECO:0000313" key="1">
    <source>
        <dbReference type="EMBL" id="KKS86611.1"/>
    </source>
</evidence>
<dbReference type="PANTHER" id="PTHR43481">
    <property type="entry name" value="FRUCTOSE-1-PHOSPHATE PHOSPHATASE"/>
    <property type="match status" value="1"/>
</dbReference>
<dbReference type="InterPro" id="IPR023214">
    <property type="entry name" value="HAD_sf"/>
</dbReference>